<comment type="caution">
    <text evidence="1">The sequence shown here is derived from an EMBL/GenBank/DDBJ whole genome shotgun (WGS) entry which is preliminary data.</text>
</comment>
<accession>A0A2I1FZ57</accession>
<organism evidence="1 2">
    <name type="scientific">Rhizophagus irregularis</name>
    <dbReference type="NCBI Taxonomy" id="588596"/>
    <lineage>
        <taxon>Eukaryota</taxon>
        <taxon>Fungi</taxon>
        <taxon>Fungi incertae sedis</taxon>
        <taxon>Mucoromycota</taxon>
        <taxon>Glomeromycotina</taxon>
        <taxon>Glomeromycetes</taxon>
        <taxon>Glomerales</taxon>
        <taxon>Glomeraceae</taxon>
        <taxon>Rhizophagus</taxon>
    </lineage>
</organism>
<sequence length="627" mass="75523">MVRTDYQYGLNPVVVKALTNLHYRYTDETPKMWCSRIRVPFKKLLEYNPTFFSKNEFIHMTERSYRDGNCKRSFHIYCTVCDSLVFICENTEKCADKHLNECIAKIEERRITYVRSVLRKRKSKKGISSIEIDEIYHNIYHRYKKIYECYYYRASDEFKRKIAYRFSNSAKVIQQAWRTYKLGPETWAKRVWNITQEEYDFHTDKYVNCLKKAFNENLAQKYIKEYLAKRATGYKEYDYYHPSNWAEMKKFQLNNRLNAVAYIVAFIKLHQQGYRIGTYEDWPFMLKCLANPEYHHISKVNNNIVVNFVKSSEYARYMCKKAGKQYPCDSLEIDYFKSGYTTIEGKTKIIDFSDLNNNSKPLSISGRSMKRSWGFLIPKYYNYGFKNFYATVIQRAYRNYKKRPESLAKQIWEAVRNDGTPDRKKLLGITPRDTYPAPSWPTRDDKWIIEKKWQLSVRLANVTYGIVFKKLYQRGYIIIRGSDWSNQLKWLQNPDYYRIDKDNIEYIIRVTECEKYKANSWSIKSICEHPQCMLACATVVKTLKYKLARFRSSLKRWAQFDTNIYLLAFFLHLKYRDKGFTDSTFREHKPPYDMEYTDDYDTPEIWWSTCRQPDNFIQELGRISLFW</sequence>
<dbReference type="Proteomes" id="UP000234323">
    <property type="component" value="Unassembled WGS sequence"/>
</dbReference>
<dbReference type="VEuPathDB" id="FungiDB:RhiirA1_518757"/>
<dbReference type="EMBL" id="LLXI01000071">
    <property type="protein sequence ID" value="PKY39655.1"/>
    <property type="molecule type" value="Genomic_DNA"/>
</dbReference>
<gene>
    <name evidence="1" type="ORF">RhiirA4_452874</name>
</gene>
<dbReference type="VEuPathDB" id="FungiDB:FUN_021366"/>
<reference evidence="1 2" key="1">
    <citation type="submission" date="2015-10" db="EMBL/GenBank/DDBJ databases">
        <title>Genome analyses suggest a sexual origin of heterokaryosis in a supposedly ancient asexual fungus.</title>
        <authorList>
            <person name="Ropars J."/>
            <person name="Sedzielewska K."/>
            <person name="Noel J."/>
            <person name="Charron P."/>
            <person name="Farinelli L."/>
            <person name="Marton T."/>
            <person name="Kruger M."/>
            <person name="Pelin A."/>
            <person name="Brachmann A."/>
            <person name="Corradi N."/>
        </authorList>
    </citation>
    <scope>NUCLEOTIDE SEQUENCE [LARGE SCALE GENOMIC DNA]</scope>
    <source>
        <strain evidence="1 2">A4</strain>
    </source>
</reference>
<dbReference type="AlphaFoldDB" id="A0A2I1FZ57"/>
<dbReference type="VEuPathDB" id="FungiDB:RhiirA1_492744"/>
<evidence type="ECO:0000313" key="2">
    <source>
        <dbReference type="Proteomes" id="UP000234323"/>
    </source>
</evidence>
<dbReference type="VEuPathDB" id="FungiDB:RhiirFUN_019638"/>
<name>A0A2I1FZ57_9GLOM</name>
<evidence type="ECO:0000313" key="1">
    <source>
        <dbReference type="EMBL" id="PKY39655.1"/>
    </source>
</evidence>
<keyword evidence="2" id="KW-1185">Reference proteome</keyword>
<proteinExistence type="predicted"/>
<protein>
    <submittedName>
        <fullName evidence="1">Uncharacterized protein</fullName>
    </submittedName>
</protein>